<dbReference type="GO" id="GO:0016874">
    <property type="term" value="F:ligase activity"/>
    <property type="evidence" value="ECO:0007669"/>
    <property type="project" value="UniProtKB-KW"/>
</dbReference>
<dbReference type="RefSeq" id="WP_138326081.1">
    <property type="nucleotide sequence ID" value="NZ_VCDI01000003.1"/>
</dbReference>
<comment type="similarity">
    <text evidence="1">Belongs to the ATP-dependent AMP-binding enzyme family.</text>
</comment>
<dbReference type="NCBIfam" id="NF006624">
    <property type="entry name" value="PRK09192.1"/>
    <property type="match status" value="1"/>
</dbReference>
<dbReference type="PANTHER" id="PTHR22754">
    <property type="entry name" value="DISCO-INTERACTING PROTEIN 2 DIP2 -RELATED"/>
    <property type="match status" value="1"/>
</dbReference>
<dbReference type="Gene3D" id="3.40.50.12780">
    <property type="entry name" value="N-terminal domain of ligase-like"/>
    <property type="match status" value="1"/>
</dbReference>
<dbReference type="GO" id="GO:0005886">
    <property type="term" value="C:plasma membrane"/>
    <property type="evidence" value="ECO:0007669"/>
    <property type="project" value="TreeGrafter"/>
</dbReference>
<dbReference type="GO" id="GO:0006633">
    <property type="term" value="P:fatty acid biosynthetic process"/>
    <property type="evidence" value="ECO:0007669"/>
    <property type="project" value="TreeGrafter"/>
</dbReference>
<dbReference type="InterPro" id="IPR045851">
    <property type="entry name" value="AMP-bd_C_sf"/>
</dbReference>
<feature type="domain" description="AMP-dependent synthetase/ligase" evidence="3">
    <location>
        <begin position="50"/>
        <end position="430"/>
    </location>
</feature>
<gene>
    <name evidence="4" type="ORF">FE263_11290</name>
</gene>
<reference evidence="4 5" key="1">
    <citation type="submission" date="2019-05" db="EMBL/GenBank/DDBJ databases">
        <authorList>
            <person name="Pankratov T."/>
            <person name="Grouzdev D."/>
        </authorList>
    </citation>
    <scope>NUCLEOTIDE SEQUENCE [LARGE SCALE GENOMIC DNA]</scope>
    <source>
        <strain evidence="4 5">KEBCLARHB70R</strain>
    </source>
</reference>
<dbReference type="Gene3D" id="3.30.300.30">
    <property type="match status" value="1"/>
</dbReference>
<dbReference type="Pfam" id="PF00501">
    <property type="entry name" value="AMP-binding"/>
    <property type="match status" value="1"/>
</dbReference>
<comment type="caution">
    <text evidence="4">The sequence shown here is derived from an EMBL/GenBank/DDBJ whole genome shotgun (WGS) entry which is preliminary data.</text>
</comment>
<evidence type="ECO:0000313" key="4">
    <source>
        <dbReference type="EMBL" id="TLU72619.1"/>
    </source>
</evidence>
<dbReference type="EMBL" id="VCDI01000003">
    <property type="protein sequence ID" value="TLU72619.1"/>
    <property type="molecule type" value="Genomic_DNA"/>
</dbReference>
<evidence type="ECO:0000313" key="5">
    <source>
        <dbReference type="Proteomes" id="UP000305654"/>
    </source>
</evidence>
<dbReference type="GO" id="GO:0070566">
    <property type="term" value="F:adenylyltransferase activity"/>
    <property type="evidence" value="ECO:0007669"/>
    <property type="project" value="TreeGrafter"/>
</dbReference>
<evidence type="ECO:0000256" key="1">
    <source>
        <dbReference type="ARBA" id="ARBA00006432"/>
    </source>
</evidence>
<organism evidence="4 5">
    <name type="scientific">Lichenicoccus roseus</name>
    <dbReference type="NCBI Taxonomy" id="2683649"/>
    <lineage>
        <taxon>Bacteria</taxon>
        <taxon>Pseudomonadati</taxon>
        <taxon>Pseudomonadota</taxon>
        <taxon>Alphaproteobacteria</taxon>
        <taxon>Acetobacterales</taxon>
        <taxon>Acetobacteraceae</taxon>
        <taxon>Lichenicoccus</taxon>
    </lineage>
</organism>
<dbReference type="InterPro" id="IPR040097">
    <property type="entry name" value="FAAL/FAAC"/>
</dbReference>
<keyword evidence="2 4" id="KW-0436">Ligase</keyword>
<evidence type="ECO:0000259" key="3">
    <source>
        <dbReference type="Pfam" id="PF00501"/>
    </source>
</evidence>
<dbReference type="PANTHER" id="PTHR22754:SF32">
    <property type="entry name" value="DISCO-INTERACTING PROTEIN 2"/>
    <property type="match status" value="1"/>
</dbReference>
<sequence>MTAPTPTRSGLDQLAGEFVTLADALDYAADGETGLNFYSIRGELTLAMPYRTLRHEALALARRLLQLGLRQGERVAIVAETHPDFMRVFFACQYAGLVPAPLPMPFVFGGRETYVAHVRRLIEEAQAVALFVPEALRGWFSPADAGSLRLCSTLAGLPADGEDLPCGGTGADIKLPTIGADHTAYLQFSSGSTRFPIGVVVQQRALMANISGILQHGLQIRPDDRAISWLPLYHDMGLVGFLLSPLAGQVSVDLLATQDFVRRPQLWLSLITGNRGTISYSPSFGYELCTRRERAINKTELDLSSWRIAGIGGDMIRPASLASFARIFAPCGYRPEAFLPSYGMAEATLAISFAPVGRGIETDIVDLDRLEQDGVAARPASLDTRARTLVLCGTSLPGHEIEIRSVDGDALGDRRVGRIFVRGASLMKGYDRRPDETQAILSPDGWLETGDLGYRLGDTLVLTGRAKDLIIINGRNIWPQDLEWSIERSVADVRTGDVAAFSIEQDGHETLIVAVEARGVADPADSERLVRAVGDAVRAGHGLDSLVVLMAPGSLPYTSSGKLSRSAVRQRYLADRLAAVAVPA</sequence>
<dbReference type="AlphaFoldDB" id="A0A5R9J6M3"/>
<name>A0A5R9J6M3_9PROT</name>
<dbReference type="Proteomes" id="UP000305654">
    <property type="component" value="Unassembled WGS sequence"/>
</dbReference>
<dbReference type="SUPFAM" id="SSF56801">
    <property type="entry name" value="Acetyl-CoA synthetase-like"/>
    <property type="match status" value="1"/>
</dbReference>
<accession>A0A5R9J6M3</accession>
<dbReference type="CDD" id="cd05931">
    <property type="entry name" value="FAAL"/>
    <property type="match status" value="1"/>
</dbReference>
<evidence type="ECO:0000256" key="2">
    <source>
        <dbReference type="ARBA" id="ARBA00022598"/>
    </source>
</evidence>
<dbReference type="OrthoDB" id="9803968at2"/>
<dbReference type="InterPro" id="IPR042099">
    <property type="entry name" value="ANL_N_sf"/>
</dbReference>
<proteinExistence type="inferred from homology"/>
<keyword evidence="5" id="KW-1185">Reference proteome</keyword>
<dbReference type="InterPro" id="IPR000873">
    <property type="entry name" value="AMP-dep_synth/lig_dom"/>
</dbReference>
<protein>
    <submittedName>
        <fullName evidence="4">Fatty acyl-AMP ligase</fullName>
    </submittedName>
</protein>